<proteinExistence type="predicted"/>
<evidence type="ECO:0000313" key="2">
    <source>
        <dbReference type="Proteomes" id="UP000601522"/>
    </source>
</evidence>
<accession>A0A926F0J4</accession>
<gene>
    <name evidence="1" type="ORF">H8689_00675</name>
</gene>
<keyword evidence="2" id="KW-1185">Reference proteome</keyword>
<protein>
    <recommendedName>
        <fullName evidence="3">Polymer-forming cytoskeletal protein</fullName>
    </recommendedName>
</protein>
<organism evidence="1 2">
    <name type="scientific">Wansuia hejianensis</name>
    <dbReference type="NCBI Taxonomy" id="2763667"/>
    <lineage>
        <taxon>Bacteria</taxon>
        <taxon>Bacillati</taxon>
        <taxon>Bacillota</taxon>
        <taxon>Clostridia</taxon>
        <taxon>Lachnospirales</taxon>
        <taxon>Lachnospiraceae</taxon>
        <taxon>Wansuia</taxon>
    </lineage>
</organism>
<dbReference type="Proteomes" id="UP000601522">
    <property type="component" value="Unassembled WGS sequence"/>
</dbReference>
<reference evidence="1 2" key="1">
    <citation type="submission" date="2020-08" db="EMBL/GenBank/DDBJ databases">
        <title>Genome public.</title>
        <authorList>
            <person name="Liu C."/>
            <person name="Sun Q."/>
        </authorList>
    </citation>
    <scope>NUCLEOTIDE SEQUENCE [LARGE SCALE GENOMIC DNA]</scope>
    <source>
        <strain evidence="1 2">NSJ-26</strain>
    </source>
</reference>
<comment type="caution">
    <text evidence="1">The sequence shown here is derived from an EMBL/GenBank/DDBJ whole genome shotgun (WGS) entry which is preliminary data.</text>
</comment>
<evidence type="ECO:0008006" key="3">
    <source>
        <dbReference type="Google" id="ProtNLM"/>
    </source>
</evidence>
<sequence>MSYDYDYINGRKVPQMVISEDTIISGVHHGTVHVERGVLTISGKLYGTLDAQSDTKVVITGEQHGTVNVNDNALVIVSGKLHGTTSVSYNGTIEVENTGKLVGTLNNRGTVIVRGGFGGVLSGNGVILEGNGYIKQPKVENGINYYE</sequence>
<name>A0A926F0J4_9FIRM</name>
<dbReference type="RefSeq" id="WP_249322478.1">
    <property type="nucleotide sequence ID" value="NZ_JACRTK010000001.1"/>
</dbReference>
<evidence type="ECO:0000313" key="1">
    <source>
        <dbReference type="EMBL" id="MBC8589660.1"/>
    </source>
</evidence>
<dbReference type="AlphaFoldDB" id="A0A926F0J4"/>
<dbReference type="EMBL" id="JACRTK010000001">
    <property type="protein sequence ID" value="MBC8589660.1"/>
    <property type="molecule type" value="Genomic_DNA"/>
</dbReference>